<evidence type="ECO:0000313" key="2">
    <source>
        <dbReference type="EMBL" id="CAF9929207.1"/>
    </source>
</evidence>
<keyword evidence="3" id="KW-1185">Reference proteome</keyword>
<evidence type="ECO:0000313" key="3">
    <source>
        <dbReference type="Proteomes" id="UP000664203"/>
    </source>
</evidence>
<dbReference type="AlphaFoldDB" id="A0A8H3FU95"/>
<accession>A0A8H3FU95</accession>
<dbReference type="Pfam" id="PF06985">
    <property type="entry name" value="HET"/>
    <property type="match status" value="1"/>
</dbReference>
<comment type="caution">
    <text evidence="2">The sequence shown here is derived from an EMBL/GenBank/DDBJ whole genome shotgun (WGS) entry which is preliminary data.</text>
</comment>
<proteinExistence type="predicted"/>
<sequence>MYLLHTSELNLYEFFADDIPDYAILSHTWGLEEVSFRDLMDRDASELDRLAGYSKYVGIGVNDDRNVSREAQDTLQEEVVLICRRAPYAWIGTCCIDKSSSAELNEAINSMFQWYRNSQMCYAYLVDVSTGPLGNKANGTEWKAFRQSRWFTRGWTLQELIAPKQLKFYDQNWREFGTKLSLADQISRITGIEVQHFTNDFAGASIAQKMSWMSKRTTTRVEDIAYGMLGILDINMSLHYGSGMKAFLKLQQKIVKGSDDESIFAWTDPSLAESGIFAQSPAAFAGSGDVVKSKFPRLDRPPYTVTNRGLAIELFLYVQSSTDHRSKFPSGSRSLTRTPLHCARQGQATPLAIQLKKVSQCSFTDFVRSSPESLSNWHMPLEEPPRKLAYIRPIYTPVLETKLEDKQFFIPKDSLIKKGFSISTKFPLELDVETTSNAIDPFFERGQSWKVALKKGQNLAAVFFERKTSVVRYNLTDLDYWIRFGLILRVSQETMSWDIVALRKNQTFEKVLEPYLDSHYHWIQTQESHITTLEDNSRLYVSAREKLWRNVRCDSMDITIEKREFTRSPRSSILWS</sequence>
<dbReference type="OrthoDB" id="674604at2759"/>
<name>A0A8H3FU95_9LECA</name>
<dbReference type="InterPro" id="IPR010730">
    <property type="entry name" value="HET"/>
</dbReference>
<dbReference type="Proteomes" id="UP000664203">
    <property type="component" value="Unassembled WGS sequence"/>
</dbReference>
<dbReference type="EMBL" id="CAJPDR010000264">
    <property type="protein sequence ID" value="CAF9929207.1"/>
    <property type="molecule type" value="Genomic_DNA"/>
</dbReference>
<feature type="domain" description="Heterokaryon incompatibility" evidence="1">
    <location>
        <begin position="22"/>
        <end position="127"/>
    </location>
</feature>
<dbReference type="PANTHER" id="PTHR10622:SF10">
    <property type="entry name" value="HET DOMAIN-CONTAINING PROTEIN"/>
    <property type="match status" value="1"/>
</dbReference>
<dbReference type="PANTHER" id="PTHR10622">
    <property type="entry name" value="HET DOMAIN-CONTAINING PROTEIN"/>
    <property type="match status" value="1"/>
</dbReference>
<gene>
    <name evidence="2" type="ORF">ALECFALPRED_004272</name>
</gene>
<reference evidence="2" key="1">
    <citation type="submission" date="2021-03" db="EMBL/GenBank/DDBJ databases">
        <authorList>
            <person name="Tagirdzhanova G."/>
        </authorList>
    </citation>
    <scope>NUCLEOTIDE SEQUENCE</scope>
</reference>
<evidence type="ECO:0000259" key="1">
    <source>
        <dbReference type="Pfam" id="PF06985"/>
    </source>
</evidence>
<protein>
    <recommendedName>
        <fullName evidence="1">Heterokaryon incompatibility domain-containing protein</fullName>
    </recommendedName>
</protein>
<organism evidence="2 3">
    <name type="scientific">Alectoria fallacina</name>
    <dbReference type="NCBI Taxonomy" id="1903189"/>
    <lineage>
        <taxon>Eukaryota</taxon>
        <taxon>Fungi</taxon>
        <taxon>Dikarya</taxon>
        <taxon>Ascomycota</taxon>
        <taxon>Pezizomycotina</taxon>
        <taxon>Lecanoromycetes</taxon>
        <taxon>OSLEUM clade</taxon>
        <taxon>Lecanoromycetidae</taxon>
        <taxon>Lecanorales</taxon>
        <taxon>Lecanorineae</taxon>
        <taxon>Parmeliaceae</taxon>
        <taxon>Alectoria</taxon>
    </lineage>
</organism>